<sequence>MASEDITVTKFREYIRFDTEQPEPDYEKAYKFLQDYAKELELEVKRYEVIPGRPLIIFGKDVPYTEYVGYTNLTCICLRNALF</sequence>
<accession>A0AC35EYT2</accession>
<evidence type="ECO:0000313" key="2">
    <source>
        <dbReference type="WBParaSite" id="PS1159_v2.g12051.t1"/>
    </source>
</evidence>
<reference evidence="2" key="1">
    <citation type="submission" date="2022-11" db="UniProtKB">
        <authorList>
            <consortium name="WormBaseParasite"/>
        </authorList>
    </citation>
    <scope>IDENTIFICATION</scope>
</reference>
<protein>
    <submittedName>
        <fullName evidence="2">Uncharacterized protein</fullName>
    </submittedName>
</protein>
<proteinExistence type="predicted"/>
<evidence type="ECO:0000313" key="1">
    <source>
        <dbReference type="Proteomes" id="UP000887580"/>
    </source>
</evidence>
<dbReference type="WBParaSite" id="PS1159_v2.g12051.t1">
    <property type="protein sequence ID" value="PS1159_v2.g12051.t1"/>
    <property type="gene ID" value="PS1159_v2.g12051"/>
</dbReference>
<name>A0AC35EYT2_9BILA</name>
<organism evidence="1 2">
    <name type="scientific">Panagrolaimus sp. PS1159</name>
    <dbReference type="NCBI Taxonomy" id="55785"/>
    <lineage>
        <taxon>Eukaryota</taxon>
        <taxon>Metazoa</taxon>
        <taxon>Ecdysozoa</taxon>
        <taxon>Nematoda</taxon>
        <taxon>Chromadorea</taxon>
        <taxon>Rhabditida</taxon>
        <taxon>Tylenchina</taxon>
        <taxon>Panagrolaimomorpha</taxon>
        <taxon>Panagrolaimoidea</taxon>
        <taxon>Panagrolaimidae</taxon>
        <taxon>Panagrolaimus</taxon>
    </lineage>
</organism>
<dbReference type="Proteomes" id="UP000887580">
    <property type="component" value="Unplaced"/>
</dbReference>